<sequence length="496" mass="53789">MVEFTGWLYECHLSAKLQETITKLTNFVAENPGGNEDECVLEQLILKLEKLNANVIEISDDKDPSNTELDKSRQGQVVRSGDKAVVSSSSSVKSLPPNEAVASSLSSTKSLPPWIIDHIVCTCCVLGEAALDANLRDPGLLDKIHRPSFACSTTPPKPNLQTNQKLERYNINPSVPFTSVNAPVSLSHAAITLAPLSLISLHSTSSLLLAYSNSNCPHPFSTAAKSPSRLSGMPASGQFYIINSPGTSIMPQKLSATIEWEDTIQTVIHLARIDDTITTTTTTTLAVPFTQPLISSEPGNVQRSTQANPHRSSPGSWTNSTPANSEHSSRNMRSFPNPATHHCTPVPSPTPAQFSIAPTSASRSSLLESLSNLPLIPHPCNIIQPAQSNCKYYIVFAGTRMGIFGDCERGQENHFDLPTFTGPQVEQRMAQLLLVIAAKESEQEAAESEATIARTALNLAQAHEDAMWEEFKDLRETKKQLADLLIIAQARLPPIS</sequence>
<dbReference type="EMBL" id="KN834814">
    <property type="protein sequence ID" value="KIK54681.1"/>
    <property type="molecule type" value="Genomic_DNA"/>
</dbReference>
<gene>
    <name evidence="3" type="ORF">GYMLUDRAFT_249393</name>
</gene>
<evidence type="ECO:0000313" key="3">
    <source>
        <dbReference type="EMBL" id="KIK54681.1"/>
    </source>
</evidence>
<dbReference type="AlphaFoldDB" id="A0A0D0BIS3"/>
<protein>
    <submittedName>
        <fullName evidence="3">Uncharacterized protein</fullName>
    </submittedName>
</protein>
<accession>A0A0D0BIS3</accession>
<organism evidence="3 4">
    <name type="scientific">Collybiopsis luxurians FD-317 M1</name>
    <dbReference type="NCBI Taxonomy" id="944289"/>
    <lineage>
        <taxon>Eukaryota</taxon>
        <taxon>Fungi</taxon>
        <taxon>Dikarya</taxon>
        <taxon>Basidiomycota</taxon>
        <taxon>Agaricomycotina</taxon>
        <taxon>Agaricomycetes</taxon>
        <taxon>Agaricomycetidae</taxon>
        <taxon>Agaricales</taxon>
        <taxon>Marasmiineae</taxon>
        <taxon>Omphalotaceae</taxon>
        <taxon>Collybiopsis</taxon>
        <taxon>Collybiopsis luxurians</taxon>
    </lineage>
</organism>
<feature type="region of interest" description="Disordered" evidence="2">
    <location>
        <begin position="59"/>
        <end position="98"/>
    </location>
</feature>
<feature type="compositionally biased region" description="Polar residues" evidence="2">
    <location>
        <begin position="292"/>
        <end position="334"/>
    </location>
</feature>
<keyword evidence="4" id="KW-1185">Reference proteome</keyword>
<name>A0A0D0BIS3_9AGAR</name>
<evidence type="ECO:0000313" key="4">
    <source>
        <dbReference type="Proteomes" id="UP000053593"/>
    </source>
</evidence>
<reference evidence="3 4" key="1">
    <citation type="submission" date="2014-04" db="EMBL/GenBank/DDBJ databases">
        <title>Evolutionary Origins and Diversification of the Mycorrhizal Mutualists.</title>
        <authorList>
            <consortium name="DOE Joint Genome Institute"/>
            <consortium name="Mycorrhizal Genomics Consortium"/>
            <person name="Kohler A."/>
            <person name="Kuo A."/>
            <person name="Nagy L.G."/>
            <person name="Floudas D."/>
            <person name="Copeland A."/>
            <person name="Barry K.W."/>
            <person name="Cichocki N."/>
            <person name="Veneault-Fourrey C."/>
            <person name="LaButti K."/>
            <person name="Lindquist E.A."/>
            <person name="Lipzen A."/>
            <person name="Lundell T."/>
            <person name="Morin E."/>
            <person name="Murat C."/>
            <person name="Riley R."/>
            <person name="Ohm R."/>
            <person name="Sun H."/>
            <person name="Tunlid A."/>
            <person name="Henrissat B."/>
            <person name="Grigoriev I.V."/>
            <person name="Hibbett D.S."/>
            <person name="Martin F."/>
        </authorList>
    </citation>
    <scope>NUCLEOTIDE SEQUENCE [LARGE SCALE GENOMIC DNA]</scope>
    <source>
        <strain evidence="3 4">FD-317 M1</strain>
    </source>
</reference>
<proteinExistence type="predicted"/>
<feature type="compositionally biased region" description="Low complexity" evidence="2">
    <location>
        <begin position="85"/>
        <end position="94"/>
    </location>
</feature>
<feature type="region of interest" description="Disordered" evidence="2">
    <location>
        <begin position="290"/>
        <end position="359"/>
    </location>
</feature>
<evidence type="ECO:0000256" key="2">
    <source>
        <dbReference type="SAM" id="MobiDB-lite"/>
    </source>
</evidence>
<feature type="coiled-coil region" evidence="1">
    <location>
        <begin position="429"/>
        <end position="458"/>
    </location>
</feature>
<keyword evidence="1" id="KW-0175">Coiled coil</keyword>
<dbReference type="HOGENOM" id="CLU_549877_0_0_1"/>
<evidence type="ECO:0000256" key="1">
    <source>
        <dbReference type="SAM" id="Coils"/>
    </source>
</evidence>
<feature type="compositionally biased region" description="Basic and acidic residues" evidence="2">
    <location>
        <begin position="59"/>
        <end position="73"/>
    </location>
</feature>
<dbReference type="Proteomes" id="UP000053593">
    <property type="component" value="Unassembled WGS sequence"/>
</dbReference>